<evidence type="ECO:0000259" key="1">
    <source>
        <dbReference type="PROSITE" id="PS51192"/>
    </source>
</evidence>
<dbReference type="SMART" id="SM00487">
    <property type="entry name" value="DEXDc"/>
    <property type="match status" value="1"/>
</dbReference>
<evidence type="ECO:0000313" key="3">
    <source>
        <dbReference type="Proteomes" id="UP001500353"/>
    </source>
</evidence>
<dbReference type="InterPro" id="IPR006935">
    <property type="entry name" value="Helicase/UvrB_N"/>
</dbReference>
<evidence type="ECO:0000313" key="2">
    <source>
        <dbReference type="EMBL" id="GAA5091472.1"/>
    </source>
</evidence>
<name>A0ABP9M5K3_9FLAO</name>
<dbReference type="SUPFAM" id="SSF52540">
    <property type="entry name" value="P-loop containing nucleoside triphosphate hydrolases"/>
    <property type="match status" value="1"/>
</dbReference>
<proteinExistence type="predicted"/>
<dbReference type="PROSITE" id="PS51192">
    <property type="entry name" value="HELICASE_ATP_BIND_1"/>
    <property type="match status" value="1"/>
</dbReference>
<sequence>MLMKKKHVTPFNNTPINFKQINASDFEGFYVEGNGKTIIEPRNGYISEPLLENIDLGKKDTTIINASVGQGKTTAVIKFVEWYYKTQDYIIVIAAPFKSLIEQYESKIKKESGLDNIIFNYQNFEDGLVNRKNFNSLHQKPIQILTINSLLGNPGKIALKQSDIKREYFESLINYAEDNGKKIVLILDEIHESIHNFKETLIFNLFKWNSVVHKTIVLSATFNEASKVVIKYLAEMTDKKIKIIESARHHVEDERLSDLHLCIYDSYHYKANSQIFESLFIDEGKKFDKIHILSYSQSLAEDIHKSDLGNKLNETFGEFNLCISKNNQPFDETICNIGTVFKTGISIEDENCGYFIILPPKSAQINNNNTGRFGIFTEGIFNIIQAVARPRVKANIYIIMPSPQKLIKVPKIPENYIKVTSLDYLPFDDENNHSPYYDINSQDALLKSFYFNLRENQDSGEQFVNSKTLDIVPIFPEYEKYKLTEGEKYYRNYYEIFGKNLSDYVYWAAWNNQFVNCKLRTISKVSLLLFSYGNVQNMLNNYYGKTFSKSSFFVLNSDKDCYIKFRSSLYSNNIIYKPEGETEYKSITPYRNSNFEQQIIAFIQRNKRVFNFDFRKKIYPPDGDMAIYKNGSFIAWKTPIDIDSMHKETYLRLAMLYSIQLEYIPKILTTEETALINAYKILYSYKDILLSQYTIKSKKGDLHLPIDSKIDFRIEHQIELNATIENLRKYDKNLKIFSFLQKSKNLVPIYKLLKDLFFVPKTTTITPENSTKKIKVNGIELIDFPKKNDYINLIYSIDDAWILQSGNGNVTEEHSNDPLYWNFE</sequence>
<dbReference type="InterPro" id="IPR014001">
    <property type="entry name" value="Helicase_ATP-bd"/>
</dbReference>
<gene>
    <name evidence="2" type="ORF">GCM10023210_18890</name>
</gene>
<dbReference type="Pfam" id="PF04851">
    <property type="entry name" value="ResIII"/>
    <property type="match status" value="1"/>
</dbReference>
<feature type="domain" description="Helicase ATP-binding" evidence="1">
    <location>
        <begin position="53"/>
        <end position="240"/>
    </location>
</feature>
<dbReference type="Proteomes" id="UP001500353">
    <property type="component" value="Unassembled WGS sequence"/>
</dbReference>
<protein>
    <recommendedName>
        <fullName evidence="1">Helicase ATP-binding domain-containing protein</fullName>
    </recommendedName>
</protein>
<organism evidence="2 3">
    <name type="scientific">Chryseobacterium ginsengisoli</name>
    <dbReference type="NCBI Taxonomy" id="363853"/>
    <lineage>
        <taxon>Bacteria</taxon>
        <taxon>Pseudomonadati</taxon>
        <taxon>Bacteroidota</taxon>
        <taxon>Flavobacteriia</taxon>
        <taxon>Flavobacteriales</taxon>
        <taxon>Weeksellaceae</taxon>
        <taxon>Chryseobacterium group</taxon>
        <taxon>Chryseobacterium</taxon>
    </lineage>
</organism>
<reference evidence="3" key="1">
    <citation type="journal article" date="2019" name="Int. J. Syst. Evol. Microbiol.">
        <title>The Global Catalogue of Microorganisms (GCM) 10K type strain sequencing project: providing services to taxonomists for standard genome sequencing and annotation.</title>
        <authorList>
            <consortium name="The Broad Institute Genomics Platform"/>
            <consortium name="The Broad Institute Genome Sequencing Center for Infectious Disease"/>
            <person name="Wu L."/>
            <person name="Ma J."/>
        </authorList>
    </citation>
    <scope>NUCLEOTIDE SEQUENCE [LARGE SCALE GENOMIC DNA]</scope>
    <source>
        <strain evidence="3">JCM 18019</strain>
    </source>
</reference>
<comment type="caution">
    <text evidence="2">The sequence shown here is derived from an EMBL/GenBank/DDBJ whole genome shotgun (WGS) entry which is preliminary data.</text>
</comment>
<dbReference type="InterPro" id="IPR027417">
    <property type="entry name" value="P-loop_NTPase"/>
</dbReference>
<dbReference type="Gene3D" id="3.40.50.300">
    <property type="entry name" value="P-loop containing nucleotide triphosphate hydrolases"/>
    <property type="match status" value="1"/>
</dbReference>
<dbReference type="EMBL" id="BAABHX010000003">
    <property type="protein sequence ID" value="GAA5091472.1"/>
    <property type="molecule type" value="Genomic_DNA"/>
</dbReference>
<accession>A0ABP9M5K3</accession>
<keyword evidence="3" id="KW-1185">Reference proteome</keyword>